<gene>
    <name evidence="7" type="ORF">F6B40_14635</name>
</gene>
<dbReference type="Gene3D" id="1.20.1250.20">
    <property type="entry name" value="MFS general substrate transporter like domains"/>
    <property type="match status" value="1"/>
</dbReference>
<dbReference type="SUPFAM" id="SSF103473">
    <property type="entry name" value="MFS general substrate transporter"/>
    <property type="match status" value="1"/>
</dbReference>
<comment type="subcellular location">
    <subcellularLocation>
        <location evidence="1">Cell membrane</location>
        <topology evidence="1">Multi-pass membrane protein</topology>
    </subcellularLocation>
</comment>
<feature type="transmembrane region" description="Helical" evidence="5">
    <location>
        <begin position="350"/>
        <end position="373"/>
    </location>
</feature>
<keyword evidence="2 5" id="KW-0812">Transmembrane</keyword>
<dbReference type="GO" id="GO:0005886">
    <property type="term" value="C:plasma membrane"/>
    <property type="evidence" value="ECO:0007669"/>
    <property type="project" value="UniProtKB-SubCell"/>
</dbReference>
<dbReference type="PANTHER" id="PTHR23542:SF1">
    <property type="entry name" value="MAJOR FACILITATOR SUPERFAMILY (MFS) PROFILE DOMAIN-CONTAINING PROTEIN"/>
    <property type="match status" value="1"/>
</dbReference>
<keyword evidence="8" id="KW-1185">Reference proteome</keyword>
<feature type="transmembrane region" description="Helical" evidence="5">
    <location>
        <begin position="41"/>
        <end position="66"/>
    </location>
</feature>
<evidence type="ECO:0000256" key="2">
    <source>
        <dbReference type="ARBA" id="ARBA00022692"/>
    </source>
</evidence>
<keyword evidence="4 5" id="KW-0472">Membrane</keyword>
<dbReference type="PROSITE" id="PS50850">
    <property type="entry name" value="MFS"/>
    <property type="match status" value="1"/>
</dbReference>
<feature type="transmembrane region" description="Helical" evidence="5">
    <location>
        <begin position="315"/>
        <end position="338"/>
    </location>
</feature>
<evidence type="ECO:0000256" key="4">
    <source>
        <dbReference type="ARBA" id="ARBA00023136"/>
    </source>
</evidence>
<feature type="transmembrane region" description="Helical" evidence="5">
    <location>
        <begin position="264"/>
        <end position="283"/>
    </location>
</feature>
<dbReference type="AlphaFoldDB" id="A0A5N0T9G2"/>
<feature type="transmembrane region" description="Helical" evidence="5">
    <location>
        <begin position="225"/>
        <end position="244"/>
    </location>
</feature>
<dbReference type="GO" id="GO:0022857">
    <property type="term" value="F:transmembrane transporter activity"/>
    <property type="evidence" value="ECO:0007669"/>
    <property type="project" value="InterPro"/>
</dbReference>
<dbReference type="Proteomes" id="UP000326838">
    <property type="component" value="Unassembled WGS sequence"/>
</dbReference>
<proteinExistence type="predicted"/>
<name>A0A5N0T9G2_9MICO</name>
<feature type="transmembrane region" description="Helical" evidence="5">
    <location>
        <begin position="290"/>
        <end position="309"/>
    </location>
</feature>
<evidence type="ECO:0000313" key="7">
    <source>
        <dbReference type="EMBL" id="KAA9129929.1"/>
    </source>
</evidence>
<keyword evidence="3 5" id="KW-1133">Transmembrane helix</keyword>
<comment type="caution">
    <text evidence="7">The sequence shown here is derived from an EMBL/GenBank/DDBJ whole genome shotgun (WGS) entry which is preliminary data.</text>
</comment>
<organism evidence="7 8">
    <name type="scientific">Microbacterium caowuchunii</name>
    <dbReference type="NCBI Taxonomy" id="2614638"/>
    <lineage>
        <taxon>Bacteria</taxon>
        <taxon>Bacillati</taxon>
        <taxon>Actinomycetota</taxon>
        <taxon>Actinomycetes</taxon>
        <taxon>Micrococcales</taxon>
        <taxon>Microbacteriaceae</taxon>
        <taxon>Microbacterium</taxon>
    </lineage>
</organism>
<evidence type="ECO:0000259" key="6">
    <source>
        <dbReference type="PROSITE" id="PS50850"/>
    </source>
</evidence>
<feature type="domain" description="Major facilitator superfamily (MFS) profile" evidence="6">
    <location>
        <begin position="227"/>
        <end position="412"/>
    </location>
</feature>
<accession>A0A5N0T9G2</accession>
<evidence type="ECO:0000256" key="5">
    <source>
        <dbReference type="SAM" id="Phobius"/>
    </source>
</evidence>
<dbReference type="InterPro" id="IPR036259">
    <property type="entry name" value="MFS_trans_sf"/>
</dbReference>
<dbReference type="Pfam" id="PF07690">
    <property type="entry name" value="MFS_1"/>
    <property type="match status" value="1"/>
</dbReference>
<dbReference type="RefSeq" id="WP_150895340.1">
    <property type="nucleotide sequence ID" value="NZ_VYUY01000022.1"/>
</dbReference>
<feature type="transmembrane region" description="Helical" evidence="5">
    <location>
        <begin position="379"/>
        <end position="401"/>
    </location>
</feature>
<dbReference type="PANTHER" id="PTHR23542">
    <property type="match status" value="1"/>
</dbReference>
<evidence type="ECO:0000256" key="1">
    <source>
        <dbReference type="ARBA" id="ARBA00004651"/>
    </source>
</evidence>
<feature type="transmembrane region" description="Helical" evidence="5">
    <location>
        <begin position="87"/>
        <end position="109"/>
    </location>
</feature>
<protein>
    <submittedName>
        <fullName evidence="7">MFS transporter</fullName>
    </submittedName>
</protein>
<evidence type="ECO:0000313" key="8">
    <source>
        <dbReference type="Proteomes" id="UP000326838"/>
    </source>
</evidence>
<dbReference type="InterPro" id="IPR011701">
    <property type="entry name" value="MFS"/>
</dbReference>
<dbReference type="EMBL" id="VYUY01000022">
    <property type="protein sequence ID" value="KAA9129929.1"/>
    <property type="molecule type" value="Genomic_DNA"/>
</dbReference>
<feature type="transmembrane region" description="Helical" evidence="5">
    <location>
        <begin position="177"/>
        <end position="195"/>
    </location>
</feature>
<reference evidence="8" key="1">
    <citation type="submission" date="2019-09" db="EMBL/GenBank/DDBJ databases">
        <title>Mumia zhuanghuii sp. nov. isolated from the intestinal contents of plateau pika (Ochotona curzoniae) in the Qinghai-Tibet plateau of China.</title>
        <authorList>
            <person name="Tian Z."/>
        </authorList>
    </citation>
    <scope>NUCLEOTIDE SEQUENCE [LARGE SCALE GENOMIC DNA]</scope>
    <source>
        <strain evidence="8">L-033</strain>
    </source>
</reference>
<dbReference type="InterPro" id="IPR020846">
    <property type="entry name" value="MFS_dom"/>
</dbReference>
<evidence type="ECO:0000256" key="3">
    <source>
        <dbReference type="ARBA" id="ARBA00022989"/>
    </source>
</evidence>
<sequence>MPTQQTAPRGIALYRALPRRAGWSYLFATGFGRLPLSMVPLAILTLTTSATGSIAVGGFAAAAAALGEAVGAPASGTLADRFGQRPVLLAGVLVHVALLAALTAGAGIVPEPTTVALAGFAGLSLPQVGALSRARWLAIAPDDLPAAFAFEGVIDEIAYIFGPALVGIVAAFVSPQAGMLLTALLVAVFATQFAVHRTQRLVPRRASSRIAGASGTIRDRRGGHLALIGTLFLGLMCMGVFFGAAQTGLTAFARTVGIPDAGALLYAVMAVGSTLTTVSMVLVPDRVGPWTRWALAAGGMTLGAVLLMSAPTIPWVVVAAFLAGAFQGPLLLTIYGVLGTVAEAGRAGYLMTLAASSVVIGIGAGSAVAGALAQENGPVGGFAVVVTACAVLLVAGLAGAARSVLRRSRRTA</sequence>